<evidence type="ECO:0000313" key="1">
    <source>
        <dbReference type="EMBL" id="KUM48871.1"/>
    </source>
</evidence>
<gene>
    <name evidence="1" type="ORF">ABT39_MTgene4207</name>
</gene>
<name>A0A101M0P7_PICGL</name>
<accession>A0A101M0P7</accession>
<dbReference type="AlphaFoldDB" id="A0A101M0P7"/>
<keyword evidence="1" id="KW-0496">Mitochondrion</keyword>
<sequence>MPKVQEKWGLEVARPYKDLYSFDSKRVPYIGMIKDLVVTLALFPRKCVMMDVIVADVPPNYGTCYQEVGGLVWGGIFSWT</sequence>
<geneLocation type="mitochondrion" evidence="1"/>
<proteinExistence type="predicted"/>
<reference evidence="1" key="1">
    <citation type="journal article" date="2015" name="Genome Biol. Evol.">
        <title>Organellar Genomes of White Spruce (Picea glauca): Assembly and Annotation.</title>
        <authorList>
            <person name="Jackman S.D."/>
            <person name="Warren R.L."/>
            <person name="Gibb E.A."/>
            <person name="Vandervalk B.P."/>
            <person name="Mohamadi H."/>
            <person name="Chu J."/>
            <person name="Raymond A."/>
            <person name="Pleasance S."/>
            <person name="Coope R."/>
            <person name="Wildung M.R."/>
            <person name="Ritland C.E."/>
            <person name="Bousquet J."/>
            <person name="Jones S.J."/>
            <person name="Bohlmann J."/>
            <person name="Birol I."/>
        </authorList>
    </citation>
    <scope>NUCLEOTIDE SEQUENCE [LARGE SCALE GENOMIC DNA]</scope>
    <source>
        <tissue evidence="1">Flushing bud</tissue>
    </source>
</reference>
<organism evidence="1">
    <name type="scientific">Picea glauca</name>
    <name type="common">White spruce</name>
    <name type="synonym">Pinus glauca</name>
    <dbReference type="NCBI Taxonomy" id="3330"/>
    <lineage>
        <taxon>Eukaryota</taxon>
        <taxon>Viridiplantae</taxon>
        <taxon>Streptophyta</taxon>
        <taxon>Embryophyta</taxon>
        <taxon>Tracheophyta</taxon>
        <taxon>Spermatophyta</taxon>
        <taxon>Pinopsida</taxon>
        <taxon>Pinidae</taxon>
        <taxon>Conifers I</taxon>
        <taxon>Pinales</taxon>
        <taxon>Pinaceae</taxon>
        <taxon>Picea</taxon>
    </lineage>
</organism>
<dbReference type="EMBL" id="LKAM01000004">
    <property type="protein sequence ID" value="KUM48871.1"/>
    <property type="molecule type" value="Genomic_DNA"/>
</dbReference>
<comment type="caution">
    <text evidence="1">The sequence shown here is derived from an EMBL/GenBank/DDBJ whole genome shotgun (WGS) entry which is preliminary data.</text>
</comment>
<protein>
    <submittedName>
        <fullName evidence="1">Uncharacterized protein</fullName>
    </submittedName>
</protein>